<dbReference type="EMBL" id="KK914464">
    <property type="protein sequence ID" value="KDP35882.1"/>
    <property type="molecule type" value="Genomic_DNA"/>
</dbReference>
<dbReference type="AlphaFoldDB" id="A0A067KID7"/>
<keyword evidence="1" id="KW-0732">Signal</keyword>
<sequence>MRPARCAVSRPSWVSLALAHLYHGLDVWTRGSGESNWQFLRPLEVYEYRIYPGGLGGDASADTRRIPRYLAHSHHTFSSFEDPHYWRCYLNDRALSDLLLTPWEGNAWEAYPARAVAEAYTQSRVLLQGYWLDRYFLGERIFELQVATAHVPVRGKKHRTPAYYRAQVEAEAEATAPAGPTGAVLGDVPFPPGMEVALDPALGLGLAIIIPADLREDPPPLQLDPEHATHDLEIGRLRRHQSRQSSAVTRL</sequence>
<dbReference type="Proteomes" id="UP000027138">
    <property type="component" value="Unassembled WGS sequence"/>
</dbReference>
<dbReference type="OrthoDB" id="1652646at2759"/>
<proteinExistence type="predicted"/>
<evidence type="ECO:0000256" key="1">
    <source>
        <dbReference type="SAM" id="SignalP"/>
    </source>
</evidence>
<feature type="signal peptide" evidence="1">
    <location>
        <begin position="1"/>
        <end position="19"/>
    </location>
</feature>
<protein>
    <submittedName>
        <fullName evidence="2">Uncharacterized protein</fullName>
    </submittedName>
</protein>
<gene>
    <name evidence="2" type="ORF">JCGZ_10452</name>
</gene>
<name>A0A067KID7_JATCU</name>
<evidence type="ECO:0000313" key="2">
    <source>
        <dbReference type="EMBL" id="KDP35882.1"/>
    </source>
</evidence>
<evidence type="ECO:0000313" key="3">
    <source>
        <dbReference type="Proteomes" id="UP000027138"/>
    </source>
</evidence>
<reference evidence="2 3" key="1">
    <citation type="journal article" date="2014" name="PLoS ONE">
        <title>Global Analysis of Gene Expression Profiles in Physic Nut (Jatropha curcas L.) Seedlings Exposed to Salt Stress.</title>
        <authorList>
            <person name="Zhang L."/>
            <person name="Zhang C."/>
            <person name="Wu P."/>
            <person name="Chen Y."/>
            <person name="Li M."/>
            <person name="Jiang H."/>
            <person name="Wu G."/>
        </authorList>
    </citation>
    <scope>NUCLEOTIDE SEQUENCE [LARGE SCALE GENOMIC DNA]</scope>
    <source>
        <strain evidence="3">cv. GZQX0401</strain>
        <tissue evidence="2">Young leaves</tissue>
    </source>
</reference>
<keyword evidence="3" id="KW-1185">Reference proteome</keyword>
<feature type="chain" id="PRO_5001639610" evidence="1">
    <location>
        <begin position="20"/>
        <end position="251"/>
    </location>
</feature>
<organism evidence="2 3">
    <name type="scientific">Jatropha curcas</name>
    <name type="common">Barbados nut</name>
    <dbReference type="NCBI Taxonomy" id="180498"/>
    <lineage>
        <taxon>Eukaryota</taxon>
        <taxon>Viridiplantae</taxon>
        <taxon>Streptophyta</taxon>
        <taxon>Embryophyta</taxon>
        <taxon>Tracheophyta</taxon>
        <taxon>Spermatophyta</taxon>
        <taxon>Magnoliopsida</taxon>
        <taxon>eudicotyledons</taxon>
        <taxon>Gunneridae</taxon>
        <taxon>Pentapetalae</taxon>
        <taxon>rosids</taxon>
        <taxon>fabids</taxon>
        <taxon>Malpighiales</taxon>
        <taxon>Euphorbiaceae</taxon>
        <taxon>Crotonoideae</taxon>
        <taxon>Jatropheae</taxon>
        <taxon>Jatropha</taxon>
    </lineage>
</organism>
<accession>A0A067KID7</accession>